<evidence type="ECO:0000313" key="9">
    <source>
        <dbReference type="Proteomes" id="UP001157947"/>
    </source>
</evidence>
<evidence type="ECO:0000256" key="3">
    <source>
        <dbReference type="ARBA" id="ARBA00023237"/>
    </source>
</evidence>
<organism evidence="8 9">
    <name type="scientific">Venenivibrio stagnispumantis</name>
    <dbReference type="NCBI Taxonomy" id="407998"/>
    <lineage>
        <taxon>Bacteria</taxon>
        <taxon>Pseudomonadati</taxon>
        <taxon>Aquificota</taxon>
        <taxon>Aquificia</taxon>
        <taxon>Aquificales</taxon>
        <taxon>Hydrogenothermaceae</taxon>
        <taxon>Venenivibrio</taxon>
    </lineage>
</organism>
<accession>A0AA45WMA5</accession>
<dbReference type="Pfam" id="PF00691">
    <property type="entry name" value="OmpA"/>
    <property type="match status" value="1"/>
</dbReference>
<dbReference type="InterPro" id="IPR036737">
    <property type="entry name" value="OmpA-like_sf"/>
</dbReference>
<protein>
    <submittedName>
        <fullName evidence="8">Outer membrane protein OmpA</fullName>
    </submittedName>
</protein>
<dbReference type="SUPFAM" id="SSF103088">
    <property type="entry name" value="OmpA-like"/>
    <property type="match status" value="1"/>
</dbReference>
<dbReference type="PROSITE" id="PS51123">
    <property type="entry name" value="OMPA_2"/>
    <property type="match status" value="1"/>
</dbReference>
<feature type="chain" id="PRO_5041425965" evidence="6">
    <location>
        <begin position="18"/>
        <end position="263"/>
    </location>
</feature>
<sequence>MKKIFMLSLLSVSFAFAQVKDIKTIEYEIEKIKELHAKECAPDELGKAESYFDKLKEVNPKNEIDLNNLKAVEYLRKTEQSITLAKAKIYSDNDKDGVPCYQEIARGTNPEVPDIEKKVAKEEAKPKEEIKPQEEIKPKEETTKKENVEPLLTQARIHFQFNKASIKKEYLPYLNIIVKKLKEDNSKKVKIIGYTDNIGSKDYNDKLAKKRAMAIKNYLVKKGISPDRIIIEGKGKSDYLVSNDNEINRFTNRRADFFIVNIE</sequence>
<dbReference type="GO" id="GO:0009279">
    <property type="term" value="C:cell outer membrane"/>
    <property type="evidence" value="ECO:0007669"/>
    <property type="project" value="UniProtKB-SubCell"/>
</dbReference>
<evidence type="ECO:0000259" key="7">
    <source>
        <dbReference type="PROSITE" id="PS51123"/>
    </source>
</evidence>
<evidence type="ECO:0000313" key="8">
    <source>
        <dbReference type="EMBL" id="SMP13850.1"/>
    </source>
</evidence>
<feature type="signal peptide" evidence="6">
    <location>
        <begin position="1"/>
        <end position="17"/>
    </location>
</feature>
<keyword evidence="6" id="KW-0732">Signal</keyword>
<feature type="region of interest" description="Disordered" evidence="5">
    <location>
        <begin position="120"/>
        <end position="144"/>
    </location>
</feature>
<dbReference type="CDD" id="cd07185">
    <property type="entry name" value="OmpA_C-like"/>
    <property type="match status" value="1"/>
</dbReference>
<comment type="caution">
    <text evidence="8">The sequence shown here is derived from an EMBL/GenBank/DDBJ whole genome shotgun (WGS) entry which is preliminary data.</text>
</comment>
<dbReference type="InterPro" id="IPR006664">
    <property type="entry name" value="OMP_bac"/>
</dbReference>
<keyword evidence="9" id="KW-1185">Reference proteome</keyword>
<dbReference type="Proteomes" id="UP001157947">
    <property type="component" value="Unassembled WGS sequence"/>
</dbReference>
<dbReference type="PANTHER" id="PTHR30329:SF21">
    <property type="entry name" value="LIPOPROTEIN YIAD-RELATED"/>
    <property type="match status" value="1"/>
</dbReference>
<reference evidence="8" key="1">
    <citation type="submission" date="2017-05" db="EMBL/GenBank/DDBJ databases">
        <authorList>
            <person name="Varghese N."/>
            <person name="Submissions S."/>
        </authorList>
    </citation>
    <scope>NUCLEOTIDE SEQUENCE</scope>
    <source>
        <strain evidence="8">DSM 18763</strain>
    </source>
</reference>
<dbReference type="Gene3D" id="3.30.1330.60">
    <property type="entry name" value="OmpA-like domain"/>
    <property type="match status" value="1"/>
</dbReference>
<name>A0AA45WMA5_9AQUI</name>
<dbReference type="InterPro" id="IPR050330">
    <property type="entry name" value="Bact_OuterMem_StrucFunc"/>
</dbReference>
<evidence type="ECO:0000256" key="4">
    <source>
        <dbReference type="PROSITE-ProRule" id="PRU00473"/>
    </source>
</evidence>
<dbReference type="AlphaFoldDB" id="A0AA45WMA5"/>
<proteinExistence type="predicted"/>
<feature type="domain" description="OmpA-like" evidence="7">
    <location>
        <begin position="146"/>
        <end position="263"/>
    </location>
</feature>
<dbReference type="PANTHER" id="PTHR30329">
    <property type="entry name" value="STATOR ELEMENT OF FLAGELLAR MOTOR COMPLEX"/>
    <property type="match status" value="1"/>
</dbReference>
<keyword evidence="3" id="KW-0998">Cell outer membrane</keyword>
<dbReference type="EMBL" id="FXTX01000011">
    <property type="protein sequence ID" value="SMP13850.1"/>
    <property type="molecule type" value="Genomic_DNA"/>
</dbReference>
<dbReference type="InterPro" id="IPR006665">
    <property type="entry name" value="OmpA-like"/>
</dbReference>
<dbReference type="PRINTS" id="PR01021">
    <property type="entry name" value="OMPADOMAIN"/>
</dbReference>
<evidence type="ECO:0000256" key="5">
    <source>
        <dbReference type="SAM" id="MobiDB-lite"/>
    </source>
</evidence>
<evidence type="ECO:0000256" key="2">
    <source>
        <dbReference type="ARBA" id="ARBA00023136"/>
    </source>
</evidence>
<gene>
    <name evidence="8" type="ORF">SAMN06264868_11154</name>
</gene>
<comment type="subcellular location">
    <subcellularLocation>
        <location evidence="1">Cell outer membrane</location>
    </subcellularLocation>
</comment>
<dbReference type="RefSeq" id="WP_265133768.1">
    <property type="nucleotide sequence ID" value="NZ_FXTX01000011.1"/>
</dbReference>
<evidence type="ECO:0000256" key="6">
    <source>
        <dbReference type="SAM" id="SignalP"/>
    </source>
</evidence>
<evidence type="ECO:0000256" key="1">
    <source>
        <dbReference type="ARBA" id="ARBA00004442"/>
    </source>
</evidence>
<keyword evidence="2 4" id="KW-0472">Membrane</keyword>